<comment type="cofactor">
    <cofactor evidence="1">
        <name>FAD</name>
        <dbReference type="ChEBI" id="CHEBI:57692"/>
    </cofactor>
</comment>
<organism evidence="9 10">
    <name type="scientific">Polaromonas aquatica</name>
    <dbReference type="NCBI Taxonomy" id="332657"/>
    <lineage>
        <taxon>Bacteria</taxon>
        <taxon>Pseudomonadati</taxon>
        <taxon>Pseudomonadota</taxon>
        <taxon>Betaproteobacteria</taxon>
        <taxon>Burkholderiales</taxon>
        <taxon>Comamonadaceae</taxon>
        <taxon>Polaromonas</taxon>
    </lineage>
</organism>
<evidence type="ECO:0000256" key="5">
    <source>
        <dbReference type="ARBA" id="ARBA00023002"/>
    </source>
</evidence>
<evidence type="ECO:0000256" key="2">
    <source>
        <dbReference type="ARBA" id="ARBA00009347"/>
    </source>
</evidence>
<evidence type="ECO:0000259" key="8">
    <source>
        <dbReference type="Pfam" id="PF02771"/>
    </source>
</evidence>
<reference evidence="10" key="1">
    <citation type="journal article" date="2019" name="Int. J. Syst. Evol. Microbiol.">
        <title>The Global Catalogue of Microorganisms (GCM) 10K type strain sequencing project: providing services to taxonomists for standard genome sequencing and annotation.</title>
        <authorList>
            <consortium name="The Broad Institute Genomics Platform"/>
            <consortium name="The Broad Institute Genome Sequencing Center for Infectious Disease"/>
            <person name="Wu L."/>
            <person name="Ma J."/>
        </authorList>
    </citation>
    <scope>NUCLEOTIDE SEQUENCE [LARGE SCALE GENOMIC DNA]</scope>
    <source>
        <strain evidence="10">CCUG 39402</strain>
    </source>
</reference>
<name>A0ABW1U4M4_9BURK</name>
<sequence>MDLSENPQDVEFRLEVRQFLATHMPAALRAKGFALQKPDKNDLVSWQRILFEKGWGAPAWSKEFGGTGWSVNQQLIFEEETFLNGGPRYVPQINMIGPVLQRFGTKAQQDRFLPRLIKLEDWWCQGYSEPGAGSDLTSLRTQARRDGDHYVVTGQKIWTSTAHWADWMFALVRTSNEGKAAAGISFLLIDMKSPGIRVNAIKGIDGAGTLAEVFLDEVRVPCENLVHEENQGWTVAKYLLGFERSGQAALGQCKFFLELLRMLANTPDGTGACMMQQQGFQQKFAEAEISVMAHEWTLLRMLSSTAAGPQFSMLKNCGALLQQQLSKLMLECSNTPTSGESKTKNGSQDIQLPDSAAIAKNYLDFRKVTIFAGTTEIQKNIIAKSLLGTPSN</sequence>
<dbReference type="InterPro" id="IPR013786">
    <property type="entry name" value="AcylCoA_DH/ox_N"/>
</dbReference>
<keyword evidence="10" id="KW-1185">Reference proteome</keyword>
<dbReference type="InterPro" id="IPR036250">
    <property type="entry name" value="AcylCo_DH-like_C"/>
</dbReference>
<dbReference type="InterPro" id="IPR037069">
    <property type="entry name" value="AcylCoA_DH/ox_N_sf"/>
</dbReference>
<dbReference type="PANTHER" id="PTHR43292">
    <property type="entry name" value="ACYL-COA DEHYDROGENASE"/>
    <property type="match status" value="1"/>
</dbReference>
<comment type="caution">
    <text evidence="9">The sequence shown here is derived from an EMBL/GenBank/DDBJ whole genome shotgun (WGS) entry which is preliminary data.</text>
</comment>
<dbReference type="InterPro" id="IPR009075">
    <property type="entry name" value="AcylCo_DH/oxidase_C"/>
</dbReference>
<dbReference type="Pfam" id="PF02771">
    <property type="entry name" value="Acyl-CoA_dh_N"/>
    <property type="match status" value="1"/>
</dbReference>
<feature type="domain" description="Acyl-CoA dehydrogenase/oxidase N-terminal" evidence="8">
    <location>
        <begin position="9"/>
        <end position="118"/>
    </location>
</feature>
<feature type="domain" description="Acyl-CoA dehydrogenase/oxidase C-terminal" evidence="6">
    <location>
        <begin position="230"/>
        <end position="387"/>
    </location>
</feature>
<dbReference type="Gene3D" id="1.20.140.10">
    <property type="entry name" value="Butyryl-CoA Dehydrogenase, subunit A, domain 3"/>
    <property type="match status" value="1"/>
</dbReference>
<keyword evidence="3" id="KW-0285">Flavoprotein</keyword>
<keyword evidence="4" id="KW-0274">FAD</keyword>
<dbReference type="InterPro" id="IPR052161">
    <property type="entry name" value="Mycobact_Acyl-CoA_DH"/>
</dbReference>
<dbReference type="InterPro" id="IPR006091">
    <property type="entry name" value="Acyl-CoA_Oxase/DH_mid-dom"/>
</dbReference>
<dbReference type="SUPFAM" id="SSF47203">
    <property type="entry name" value="Acyl-CoA dehydrogenase C-terminal domain-like"/>
    <property type="match status" value="1"/>
</dbReference>
<dbReference type="Pfam" id="PF00441">
    <property type="entry name" value="Acyl-CoA_dh_1"/>
    <property type="match status" value="1"/>
</dbReference>
<evidence type="ECO:0000256" key="4">
    <source>
        <dbReference type="ARBA" id="ARBA00022827"/>
    </source>
</evidence>
<comment type="similarity">
    <text evidence="2">Belongs to the acyl-CoA dehydrogenase family.</text>
</comment>
<dbReference type="InterPro" id="IPR009100">
    <property type="entry name" value="AcylCoA_DH/oxidase_NM_dom_sf"/>
</dbReference>
<dbReference type="PANTHER" id="PTHR43292:SF3">
    <property type="entry name" value="ACYL-COA DEHYDROGENASE FADE29"/>
    <property type="match status" value="1"/>
</dbReference>
<dbReference type="RefSeq" id="WP_371439468.1">
    <property type="nucleotide sequence ID" value="NZ_JBHSRS010000084.1"/>
</dbReference>
<dbReference type="Pfam" id="PF02770">
    <property type="entry name" value="Acyl-CoA_dh_M"/>
    <property type="match status" value="1"/>
</dbReference>
<dbReference type="InterPro" id="IPR046373">
    <property type="entry name" value="Acyl-CoA_Oxase/DH_mid-dom_sf"/>
</dbReference>
<dbReference type="Gene3D" id="1.10.540.10">
    <property type="entry name" value="Acyl-CoA dehydrogenase/oxidase, N-terminal domain"/>
    <property type="match status" value="1"/>
</dbReference>
<accession>A0ABW1U4M4</accession>
<feature type="domain" description="Acyl-CoA oxidase/dehydrogenase middle" evidence="7">
    <location>
        <begin position="124"/>
        <end position="217"/>
    </location>
</feature>
<evidence type="ECO:0000313" key="10">
    <source>
        <dbReference type="Proteomes" id="UP001596270"/>
    </source>
</evidence>
<dbReference type="SUPFAM" id="SSF56645">
    <property type="entry name" value="Acyl-CoA dehydrogenase NM domain-like"/>
    <property type="match status" value="1"/>
</dbReference>
<dbReference type="Proteomes" id="UP001596270">
    <property type="component" value="Unassembled WGS sequence"/>
</dbReference>
<evidence type="ECO:0000256" key="3">
    <source>
        <dbReference type="ARBA" id="ARBA00022630"/>
    </source>
</evidence>
<evidence type="ECO:0000259" key="6">
    <source>
        <dbReference type="Pfam" id="PF00441"/>
    </source>
</evidence>
<proteinExistence type="inferred from homology"/>
<evidence type="ECO:0000256" key="1">
    <source>
        <dbReference type="ARBA" id="ARBA00001974"/>
    </source>
</evidence>
<evidence type="ECO:0000259" key="7">
    <source>
        <dbReference type="Pfam" id="PF02770"/>
    </source>
</evidence>
<keyword evidence="5" id="KW-0560">Oxidoreductase</keyword>
<gene>
    <name evidence="9" type="ORF">ACFQND_26850</name>
</gene>
<evidence type="ECO:0000313" key="9">
    <source>
        <dbReference type="EMBL" id="MFC6284861.1"/>
    </source>
</evidence>
<dbReference type="Gene3D" id="2.40.110.10">
    <property type="entry name" value="Butyryl-CoA Dehydrogenase, subunit A, domain 2"/>
    <property type="match status" value="1"/>
</dbReference>
<dbReference type="EMBL" id="JBHSRS010000084">
    <property type="protein sequence ID" value="MFC6284861.1"/>
    <property type="molecule type" value="Genomic_DNA"/>
</dbReference>
<protein>
    <submittedName>
        <fullName evidence="9">Acyl-CoA dehydrogenase family protein</fullName>
    </submittedName>
</protein>